<protein>
    <submittedName>
        <fullName evidence="1">Uncharacterized protein</fullName>
    </submittedName>
</protein>
<proteinExistence type="predicted"/>
<accession>A0A6J5MD34</accession>
<name>A0A6J5MD34_9CAUD</name>
<dbReference type="EMBL" id="LR796396">
    <property type="protein sequence ID" value="CAB4141679.1"/>
    <property type="molecule type" value="Genomic_DNA"/>
</dbReference>
<sequence>MAAVIGKNIMLYKKESNANFYFNGSIPVTTISGLSYKQFSSTNNLEAAANFSKTADGIVCGFITDVATTTIPAGTWTFSAFASITDDLVSAPRFYYHIYKYNGTTLTSIGTTGSIFFTQLGVKQYTQTFAFPATTLLSTERIVIQIVASEITTKTMTFYTQGTYIASVQTTIPLNIPFACSTNATFSVSVDQKEVTSQSSAWFREYKNDIANWSVTCDGLITLTGYGYNQMLQVQLTRESIGIDFIIDNGVNGLSVITGNVNLTSLQINAPYKDVGTYSVSLQGTGAYVISGTSAASGGVIIIGANLVLSKGYTAIGGETSITFTDTIGYDCLYVSRGGVDAQNILTTGTPTGDDVKFISATGVLTFGRPLAAGEYIRGLFQ</sequence>
<reference evidence="1" key="1">
    <citation type="submission" date="2020-04" db="EMBL/GenBank/DDBJ databases">
        <authorList>
            <person name="Chiriac C."/>
            <person name="Salcher M."/>
            <person name="Ghai R."/>
            <person name="Kavagutti S V."/>
        </authorList>
    </citation>
    <scope>NUCLEOTIDE SEQUENCE</scope>
</reference>
<evidence type="ECO:0000313" key="1">
    <source>
        <dbReference type="EMBL" id="CAB4141679.1"/>
    </source>
</evidence>
<gene>
    <name evidence="1" type="ORF">UFOVP426_11</name>
</gene>
<organism evidence="1">
    <name type="scientific">uncultured Caudovirales phage</name>
    <dbReference type="NCBI Taxonomy" id="2100421"/>
    <lineage>
        <taxon>Viruses</taxon>
        <taxon>Duplodnaviria</taxon>
        <taxon>Heunggongvirae</taxon>
        <taxon>Uroviricota</taxon>
        <taxon>Caudoviricetes</taxon>
        <taxon>Peduoviridae</taxon>
        <taxon>Maltschvirus</taxon>
        <taxon>Maltschvirus maltsch</taxon>
    </lineage>
</organism>